<evidence type="ECO:0000256" key="1">
    <source>
        <dbReference type="ARBA" id="ARBA00006711"/>
    </source>
</evidence>
<dbReference type="EMBL" id="DSDS01000039">
    <property type="protein sequence ID" value="HET97431.1"/>
    <property type="molecule type" value="Genomic_DNA"/>
</dbReference>
<keyword evidence="4 11" id="KW-0240">DNA-directed RNA polymerase</keyword>
<protein>
    <recommendedName>
        <fullName evidence="3">DNA-directed RNA polymerase subunit omega</fullName>
        <ecNumber evidence="2">2.7.7.6</ecNumber>
    </recommendedName>
    <alternativeName>
        <fullName evidence="9">RNA polymerase omega subunit</fullName>
    </alternativeName>
    <alternativeName>
        <fullName evidence="8">Transcriptase subunit omega</fullName>
    </alternativeName>
</protein>
<dbReference type="GO" id="GO:0000428">
    <property type="term" value="C:DNA-directed RNA polymerase complex"/>
    <property type="evidence" value="ECO:0007669"/>
    <property type="project" value="UniProtKB-KW"/>
</dbReference>
<evidence type="ECO:0000256" key="7">
    <source>
        <dbReference type="ARBA" id="ARBA00023163"/>
    </source>
</evidence>
<dbReference type="EC" id="2.7.7.6" evidence="2"/>
<evidence type="ECO:0000256" key="5">
    <source>
        <dbReference type="ARBA" id="ARBA00022679"/>
    </source>
</evidence>
<dbReference type="AlphaFoldDB" id="A0A7C2XQG9"/>
<comment type="similarity">
    <text evidence="1">Belongs to the RNA polymerase subunit omega family.</text>
</comment>
<sequence length="90" mass="10104">MARITVEDCLQKIGNENRFALIHLAVERVKQHRRGAPLPERCRNKEIVCTLREIADGAVNFNNIHELGRELRKISQAAAQVDEDATAAAE</sequence>
<dbReference type="GO" id="GO:0003677">
    <property type="term" value="F:DNA binding"/>
    <property type="evidence" value="ECO:0007669"/>
    <property type="project" value="InterPro"/>
</dbReference>
<evidence type="ECO:0000256" key="3">
    <source>
        <dbReference type="ARBA" id="ARBA00013725"/>
    </source>
</evidence>
<dbReference type="PANTHER" id="PTHR34476">
    <property type="entry name" value="DNA-DIRECTED RNA POLYMERASE SUBUNIT OMEGA"/>
    <property type="match status" value="1"/>
</dbReference>
<keyword evidence="6 11" id="KW-0548">Nucleotidyltransferase</keyword>
<evidence type="ECO:0000256" key="2">
    <source>
        <dbReference type="ARBA" id="ARBA00012418"/>
    </source>
</evidence>
<comment type="caution">
    <text evidence="11">The sequence shown here is derived from an EMBL/GenBank/DDBJ whole genome shotgun (WGS) entry which is preliminary data.</text>
</comment>
<name>A0A7C2XQG9_9BACT</name>
<gene>
    <name evidence="11" type="ORF">ENN98_01745</name>
</gene>
<dbReference type="InterPro" id="IPR006110">
    <property type="entry name" value="Pol_omega/Rpo6/RPB6"/>
</dbReference>
<evidence type="ECO:0000256" key="8">
    <source>
        <dbReference type="ARBA" id="ARBA00029924"/>
    </source>
</evidence>
<organism evidence="11">
    <name type="scientific">Desulfurivibrio alkaliphilus</name>
    <dbReference type="NCBI Taxonomy" id="427923"/>
    <lineage>
        <taxon>Bacteria</taxon>
        <taxon>Pseudomonadati</taxon>
        <taxon>Thermodesulfobacteriota</taxon>
        <taxon>Desulfobulbia</taxon>
        <taxon>Desulfobulbales</taxon>
        <taxon>Desulfobulbaceae</taxon>
        <taxon>Desulfurivibrio</taxon>
    </lineage>
</organism>
<dbReference type="SUPFAM" id="SSF63562">
    <property type="entry name" value="RPB6/omega subunit-like"/>
    <property type="match status" value="1"/>
</dbReference>
<dbReference type="GO" id="GO:0003899">
    <property type="term" value="F:DNA-directed RNA polymerase activity"/>
    <property type="evidence" value="ECO:0007669"/>
    <property type="project" value="UniProtKB-EC"/>
</dbReference>
<evidence type="ECO:0000256" key="6">
    <source>
        <dbReference type="ARBA" id="ARBA00022695"/>
    </source>
</evidence>
<evidence type="ECO:0000256" key="4">
    <source>
        <dbReference type="ARBA" id="ARBA00022478"/>
    </source>
</evidence>
<dbReference type="Proteomes" id="UP000885986">
    <property type="component" value="Unassembled WGS sequence"/>
</dbReference>
<dbReference type="GO" id="GO:0006351">
    <property type="term" value="P:DNA-templated transcription"/>
    <property type="evidence" value="ECO:0007669"/>
    <property type="project" value="InterPro"/>
</dbReference>
<proteinExistence type="inferred from homology"/>
<keyword evidence="5 11" id="KW-0808">Transferase</keyword>
<dbReference type="Gene3D" id="3.90.940.10">
    <property type="match status" value="1"/>
</dbReference>
<dbReference type="PANTHER" id="PTHR34476:SF1">
    <property type="entry name" value="DNA-DIRECTED RNA POLYMERASE SUBUNIT OMEGA"/>
    <property type="match status" value="1"/>
</dbReference>
<dbReference type="SMART" id="SM01409">
    <property type="entry name" value="RNA_pol_Rpb6"/>
    <property type="match status" value="1"/>
</dbReference>
<dbReference type="InterPro" id="IPR003716">
    <property type="entry name" value="DNA-dir_RNA_pol_omega"/>
</dbReference>
<reference evidence="11" key="1">
    <citation type="journal article" date="2020" name="mSystems">
        <title>Genome- and Community-Level Interaction Insights into Carbon Utilization and Element Cycling Functions of Hydrothermarchaeota in Hydrothermal Sediment.</title>
        <authorList>
            <person name="Zhou Z."/>
            <person name="Liu Y."/>
            <person name="Xu W."/>
            <person name="Pan J."/>
            <person name="Luo Z.H."/>
            <person name="Li M."/>
        </authorList>
    </citation>
    <scope>NUCLEOTIDE SEQUENCE [LARGE SCALE GENOMIC DNA]</scope>
    <source>
        <strain evidence="11">SpSt-1224</strain>
    </source>
</reference>
<dbReference type="NCBIfam" id="TIGR00690">
    <property type="entry name" value="rpoZ"/>
    <property type="match status" value="1"/>
</dbReference>
<evidence type="ECO:0000256" key="9">
    <source>
        <dbReference type="ARBA" id="ARBA00030998"/>
    </source>
</evidence>
<comment type="catalytic activity">
    <reaction evidence="10">
        <text>RNA(n) + a ribonucleoside 5'-triphosphate = RNA(n+1) + diphosphate</text>
        <dbReference type="Rhea" id="RHEA:21248"/>
        <dbReference type="Rhea" id="RHEA-COMP:14527"/>
        <dbReference type="Rhea" id="RHEA-COMP:17342"/>
        <dbReference type="ChEBI" id="CHEBI:33019"/>
        <dbReference type="ChEBI" id="CHEBI:61557"/>
        <dbReference type="ChEBI" id="CHEBI:140395"/>
        <dbReference type="EC" id="2.7.7.6"/>
    </reaction>
</comment>
<evidence type="ECO:0000256" key="10">
    <source>
        <dbReference type="ARBA" id="ARBA00048552"/>
    </source>
</evidence>
<dbReference type="InterPro" id="IPR036161">
    <property type="entry name" value="RPB6/omega-like_sf"/>
</dbReference>
<evidence type="ECO:0000313" key="11">
    <source>
        <dbReference type="EMBL" id="HET97431.1"/>
    </source>
</evidence>
<accession>A0A7C2XQG9</accession>
<dbReference type="Pfam" id="PF01192">
    <property type="entry name" value="RNA_pol_Rpb6"/>
    <property type="match status" value="1"/>
</dbReference>
<keyword evidence="7" id="KW-0804">Transcription</keyword>